<keyword evidence="1" id="KW-0812">Transmembrane</keyword>
<evidence type="ECO:0008006" key="4">
    <source>
        <dbReference type="Google" id="ProtNLM"/>
    </source>
</evidence>
<sequence length="278" mass="30409">MRIERVCLRDFLAVGGQCVEVGGPTLLYGPNGAGKSSLILGVAALLYAISGGVLRGLVPDNLALWVRRGAEAGAVEAVVDGRRYRLEIGRDTSVWVDNEKQGYPPFKLIEARVAYVGPCTAAWESWRFHLCEGADLEVEDPEDAEWLRRVGAVAGVEDVYGGRVKVGGRWIDVQTLAYGYRRALAMLIAARRADVLLVEAFEAGLHYDLAVDLIQVLKETSALVIAESHLMATLKAALDAGWRVYYVDGGVFHPIKDVFDVAKYAERERLAYAAISRT</sequence>
<reference evidence="2" key="1">
    <citation type="submission" date="2007-02" db="EMBL/GenBank/DDBJ databases">
        <title>Complete sequence of Pyrobaculum calidifontis JCM 11548.</title>
        <authorList>
            <consortium name="US DOE Joint Genome Institute"/>
            <person name="Copeland A."/>
            <person name="Lucas S."/>
            <person name="Lapidus A."/>
            <person name="Barry K."/>
            <person name="Glavina del Rio T."/>
            <person name="Dalin E."/>
            <person name="Tice H."/>
            <person name="Pitluck S."/>
            <person name="Chain P."/>
            <person name="Malfatti S."/>
            <person name="Shin M."/>
            <person name="Vergez L."/>
            <person name="Schmutz J."/>
            <person name="Larimer F."/>
            <person name="Land M."/>
            <person name="Hauser L."/>
            <person name="Kyrpides N."/>
            <person name="Mikhailova N."/>
            <person name="Cozen A.E."/>
            <person name="Fitz-Gibbon S.T."/>
            <person name="House C.H."/>
            <person name="Saltikov C."/>
            <person name="Lowe T.M."/>
            <person name="Richardson P."/>
        </authorList>
    </citation>
    <scope>NUCLEOTIDE SEQUENCE [LARGE SCALE GENOMIC DNA]</scope>
    <source>
        <strain evidence="2">JCM 11548</strain>
    </source>
</reference>
<dbReference type="Proteomes" id="UP000001431">
    <property type="component" value="Chromosome"/>
</dbReference>
<accession>A3MSU9</accession>
<dbReference type="Gene3D" id="3.40.50.300">
    <property type="entry name" value="P-loop containing nucleotide triphosphate hydrolases"/>
    <property type="match status" value="1"/>
</dbReference>
<evidence type="ECO:0000313" key="3">
    <source>
        <dbReference type="Proteomes" id="UP000001431"/>
    </source>
</evidence>
<proteinExistence type="predicted"/>
<dbReference type="KEGG" id="pcl:Pcal_0279"/>
<dbReference type="HOGENOM" id="CLU_907985_0_0_2"/>
<organism evidence="2 3">
    <name type="scientific">Pyrobaculum calidifontis (strain DSM 21063 / JCM 11548 / VA1)</name>
    <dbReference type="NCBI Taxonomy" id="410359"/>
    <lineage>
        <taxon>Archaea</taxon>
        <taxon>Thermoproteota</taxon>
        <taxon>Thermoprotei</taxon>
        <taxon>Thermoproteales</taxon>
        <taxon>Thermoproteaceae</taxon>
        <taxon>Pyrobaculum</taxon>
    </lineage>
</organism>
<dbReference type="eggNOG" id="arCOG05422">
    <property type="taxonomic scope" value="Archaea"/>
</dbReference>
<dbReference type="AlphaFoldDB" id="A3MSU9"/>
<dbReference type="GeneID" id="4908130"/>
<protein>
    <recommendedName>
        <fullName evidence="4">Rad50/SbcC-type AAA domain-containing protein</fullName>
    </recommendedName>
</protein>
<dbReference type="OrthoDB" id="29163at2157"/>
<dbReference type="SUPFAM" id="SSF52540">
    <property type="entry name" value="P-loop containing nucleoside triphosphate hydrolases"/>
    <property type="match status" value="1"/>
</dbReference>
<dbReference type="EMBL" id="CP000561">
    <property type="protein sequence ID" value="ABO07716.1"/>
    <property type="molecule type" value="Genomic_DNA"/>
</dbReference>
<dbReference type="RefSeq" id="WP_011848973.1">
    <property type="nucleotide sequence ID" value="NC_009073.1"/>
</dbReference>
<gene>
    <name evidence="2" type="ordered locus">Pcal_0279</name>
</gene>
<keyword evidence="1" id="KW-0472">Membrane</keyword>
<name>A3MSU9_PYRCJ</name>
<evidence type="ECO:0000313" key="2">
    <source>
        <dbReference type="EMBL" id="ABO07716.1"/>
    </source>
</evidence>
<feature type="transmembrane region" description="Helical" evidence="1">
    <location>
        <begin position="38"/>
        <end position="58"/>
    </location>
</feature>
<evidence type="ECO:0000256" key="1">
    <source>
        <dbReference type="SAM" id="Phobius"/>
    </source>
</evidence>
<keyword evidence="1" id="KW-1133">Transmembrane helix</keyword>
<keyword evidence="3" id="KW-1185">Reference proteome</keyword>
<dbReference type="InterPro" id="IPR027417">
    <property type="entry name" value="P-loop_NTPase"/>
</dbReference>